<name>A0AAN7EUT9_QUERU</name>
<organism evidence="1 2">
    <name type="scientific">Quercus rubra</name>
    <name type="common">Northern red oak</name>
    <name type="synonym">Quercus borealis</name>
    <dbReference type="NCBI Taxonomy" id="3512"/>
    <lineage>
        <taxon>Eukaryota</taxon>
        <taxon>Viridiplantae</taxon>
        <taxon>Streptophyta</taxon>
        <taxon>Embryophyta</taxon>
        <taxon>Tracheophyta</taxon>
        <taxon>Spermatophyta</taxon>
        <taxon>Magnoliopsida</taxon>
        <taxon>eudicotyledons</taxon>
        <taxon>Gunneridae</taxon>
        <taxon>Pentapetalae</taxon>
        <taxon>rosids</taxon>
        <taxon>fabids</taxon>
        <taxon>Fagales</taxon>
        <taxon>Fagaceae</taxon>
        <taxon>Quercus</taxon>
    </lineage>
</organism>
<accession>A0AAN7EUT9</accession>
<protein>
    <submittedName>
        <fullName evidence="1">Uncharacterized protein</fullName>
    </submittedName>
</protein>
<reference evidence="1 2" key="1">
    <citation type="journal article" date="2023" name="G3 (Bethesda)">
        <title>A haplotype-resolved chromosome-scale genome for Quercus rubra L. provides insights into the genetics of adaptive traits for red oak species.</title>
        <authorList>
            <person name="Kapoor B."/>
            <person name="Jenkins J."/>
            <person name="Schmutz J."/>
            <person name="Zhebentyayeva T."/>
            <person name="Kuelheim C."/>
            <person name="Coggeshall M."/>
            <person name="Heim C."/>
            <person name="Lasky J.R."/>
            <person name="Leites L."/>
            <person name="Islam-Faridi N."/>
            <person name="Romero-Severson J."/>
            <person name="DeLeo V.L."/>
            <person name="Lucas S.M."/>
            <person name="Lazic D."/>
            <person name="Gailing O."/>
            <person name="Carlson J."/>
            <person name="Staton M."/>
        </authorList>
    </citation>
    <scope>NUCLEOTIDE SEQUENCE [LARGE SCALE GENOMIC DNA]</scope>
    <source>
        <strain evidence="1">Pseudo-F2</strain>
    </source>
</reference>
<sequence length="54" mass="6435">MNYVECINMDHMSPKKTIIQHSLMSKSVKMFNASFDKYVKVEFLEGDSLRERDY</sequence>
<evidence type="ECO:0000313" key="2">
    <source>
        <dbReference type="Proteomes" id="UP001324115"/>
    </source>
</evidence>
<dbReference type="AlphaFoldDB" id="A0AAN7EUT9"/>
<evidence type="ECO:0000313" key="1">
    <source>
        <dbReference type="EMBL" id="KAK4580672.1"/>
    </source>
</evidence>
<keyword evidence="2" id="KW-1185">Reference proteome</keyword>
<dbReference type="Gene3D" id="2.20.210.10">
    <property type="entry name" value="ubp-family deubiquitinating enzyme superfamily"/>
    <property type="match status" value="1"/>
</dbReference>
<dbReference type="EMBL" id="JAXUIC010000007">
    <property type="protein sequence ID" value="KAK4580672.1"/>
    <property type="molecule type" value="Genomic_DNA"/>
</dbReference>
<proteinExistence type="predicted"/>
<dbReference type="Proteomes" id="UP001324115">
    <property type="component" value="Unassembled WGS sequence"/>
</dbReference>
<comment type="caution">
    <text evidence="1">The sequence shown here is derived from an EMBL/GenBank/DDBJ whole genome shotgun (WGS) entry which is preliminary data.</text>
</comment>
<gene>
    <name evidence="1" type="ORF">RGQ29_024352</name>
</gene>